<dbReference type="AlphaFoldDB" id="A0A2T3J908"/>
<dbReference type="InterPro" id="IPR018076">
    <property type="entry name" value="T2SS_GspF_dom"/>
</dbReference>
<comment type="caution">
    <text evidence="8">The sequence shown here is derived from an EMBL/GenBank/DDBJ whole genome shotgun (WGS) entry which is preliminary data.</text>
</comment>
<dbReference type="Proteomes" id="UP000240987">
    <property type="component" value="Unassembled WGS sequence"/>
</dbReference>
<feature type="domain" description="Type II secretion system protein GspF" evidence="7">
    <location>
        <begin position="180"/>
        <end position="307"/>
    </location>
</feature>
<evidence type="ECO:0000256" key="5">
    <source>
        <dbReference type="ARBA" id="ARBA00023136"/>
    </source>
</evidence>
<proteinExistence type="predicted"/>
<dbReference type="PANTHER" id="PTHR35007:SF2">
    <property type="entry name" value="PILUS ASSEMBLE PROTEIN"/>
    <property type="match status" value="1"/>
</dbReference>
<name>A0A2T3J908_9GAMM</name>
<reference evidence="8 9" key="1">
    <citation type="submission" date="2018-01" db="EMBL/GenBank/DDBJ databases">
        <title>Whole genome sequencing of Histamine producing bacteria.</title>
        <authorList>
            <person name="Butler K."/>
        </authorList>
    </citation>
    <scope>NUCLEOTIDE SEQUENCE [LARGE SCALE GENOMIC DNA]</scope>
    <source>
        <strain evidence="8 9">JCM 12947</strain>
    </source>
</reference>
<dbReference type="Pfam" id="PF00482">
    <property type="entry name" value="T2SSF"/>
    <property type="match status" value="1"/>
</dbReference>
<dbReference type="EMBL" id="PYMJ01000033">
    <property type="protein sequence ID" value="PSU45268.1"/>
    <property type="molecule type" value="Genomic_DNA"/>
</dbReference>
<keyword evidence="3 6" id="KW-0812">Transmembrane</keyword>
<feature type="transmembrane region" description="Helical" evidence="6">
    <location>
        <begin position="142"/>
        <end position="161"/>
    </location>
</feature>
<dbReference type="GO" id="GO:0005886">
    <property type="term" value="C:plasma membrane"/>
    <property type="evidence" value="ECO:0007669"/>
    <property type="project" value="UniProtKB-SubCell"/>
</dbReference>
<keyword evidence="2" id="KW-1003">Cell membrane</keyword>
<dbReference type="RefSeq" id="WP_107244919.1">
    <property type="nucleotide sequence ID" value="NZ_PYMJ01000033.1"/>
</dbReference>
<keyword evidence="4 6" id="KW-1133">Transmembrane helix</keyword>
<evidence type="ECO:0000313" key="9">
    <source>
        <dbReference type="Proteomes" id="UP000240987"/>
    </source>
</evidence>
<evidence type="ECO:0000256" key="2">
    <source>
        <dbReference type="ARBA" id="ARBA00022475"/>
    </source>
</evidence>
<dbReference type="PANTHER" id="PTHR35007">
    <property type="entry name" value="INTEGRAL MEMBRANE PROTEIN-RELATED"/>
    <property type="match status" value="1"/>
</dbReference>
<feature type="transmembrane region" description="Helical" evidence="6">
    <location>
        <begin position="108"/>
        <end position="130"/>
    </location>
</feature>
<keyword evidence="5 6" id="KW-0472">Membrane</keyword>
<accession>A0A2T3J908</accession>
<evidence type="ECO:0000313" key="8">
    <source>
        <dbReference type="EMBL" id="PSU45268.1"/>
    </source>
</evidence>
<comment type="subcellular location">
    <subcellularLocation>
        <location evidence="1">Cell membrane</location>
        <topology evidence="1">Multi-pass membrane protein</topology>
    </subcellularLocation>
</comment>
<gene>
    <name evidence="8" type="ORF">C9J12_23475</name>
</gene>
<organism evidence="8 9">
    <name type="scientific">Photobacterium frigidiphilum</name>
    <dbReference type="NCBI Taxonomy" id="264736"/>
    <lineage>
        <taxon>Bacteria</taxon>
        <taxon>Pseudomonadati</taxon>
        <taxon>Pseudomonadota</taxon>
        <taxon>Gammaproteobacteria</taxon>
        <taxon>Vibrionales</taxon>
        <taxon>Vibrionaceae</taxon>
        <taxon>Photobacterium</taxon>
    </lineage>
</organism>
<evidence type="ECO:0000256" key="1">
    <source>
        <dbReference type="ARBA" id="ARBA00004651"/>
    </source>
</evidence>
<feature type="transmembrane region" description="Helical" evidence="6">
    <location>
        <begin position="292"/>
        <end position="316"/>
    </location>
</feature>
<protein>
    <submittedName>
        <fullName evidence="8">TadC protein</fullName>
    </submittedName>
</protein>
<evidence type="ECO:0000256" key="4">
    <source>
        <dbReference type="ARBA" id="ARBA00022989"/>
    </source>
</evidence>
<evidence type="ECO:0000256" key="6">
    <source>
        <dbReference type="SAM" id="Phobius"/>
    </source>
</evidence>
<evidence type="ECO:0000259" key="7">
    <source>
        <dbReference type="Pfam" id="PF00482"/>
    </source>
</evidence>
<evidence type="ECO:0000256" key="3">
    <source>
        <dbReference type="ARBA" id="ARBA00022692"/>
    </source>
</evidence>
<feature type="transmembrane region" description="Helical" evidence="6">
    <location>
        <begin position="20"/>
        <end position="45"/>
    </location>
</feature>
<keyword evidence="9" id="KW-1185">Reference proteome</keyword>
<sequence>MDYLITLITGLVSDENLARWIFLGLAFISVVTFTLCLTLLITNLLNPLKKRLHSLSHISKDTTKKSAESSALDNTLESMDKYISPSSIKERNQTKNLLMHAGYEQKQALTNFYAIKIILVIIALFGVLISSKFLPELSTQKILFYTLLAMAIATFLPNFVLQKQAKKRIRTLSNAFPDALDLLVVTTEAGLGFLAALNRVANEIEALSPELSSELQIVCRKVRLGVPLPIALSQFIERTGLLELQGLVSIISQSVKLGSSMGDTLREYAIEFRDRRMQKAEEEAAKIGTKMIFPLVTCIWPGFFTVAIGPAIIAVLEVFGGK</sequence>
<dbReference type="OrthoDB" id="9810662at2"/>